<evidence type="ECO:0000256" key="1">
    <source>
        <dbReference type="SAM" id="MobiDB-lite"/>
    </source>
</evidence>
<keyword evidence="2" id="KW-1133">Transmembrane helix</keyword>
<dbReference type="Proteomes" id="UP000325598">
    <property type="component" value="Unassembled WGS sequence"/>
</dbReference>
<reference evidence="3 4" key="1">
    <citation type="submission" date="2019-10" db="EMBL/GenBank/DDBJ databases">
        <title>Whole genome shotgun sequence of Streptomyces angustmyceticus NBRC 3934.</title>
        <authorList>
            <person name="Hosoyama A."/>
            <person name="Ichikawa N."/>
            <person name="Kimura A."/>
            <person name="Kitahashi Y."/>
            <person name="Komaki H."/>
            <person name="Uohara A."/>
        </authorList>
    </citation>
    <scope>NUCLEOTIDE SEQUENCE [LARGE SCALE GENOMIC DNA]</scope>
    <source>
        <strain evidence="3 4">NBRC 3934</strain>
    </source>
</reference>
<organism evidence="3 4">
    <name type="scientific">Streptomyces angustmyceticus</name>
    <dbReference type="NCBI Taxonomy" id="285578"/>
    <lineage>
        <taxon>Bacteria</taxon>
        <taxon>Bacillati</taxon>
        <taxon>Actinomycetota</taxon>
        <taxon>Actinomycetes</taxon>
        <taxon>Kitasatosporales</taxon>
        <taxon>Streptomycetaceae</taxon>
        <taxon>Streptomyces</taxon>
    </lineage>
</organism>
<name>A0A5J4LP95_9ACTN</name>
<dbReference type="Pfam" id="PF19857">
    <property type="entry name" value="DUF6332"/>
    <property type="match status" value="1"/>
</dbReference>
<dbReference type="GeneID" id="96755166"/>
<dbReference type="RefSeq" id="WP_086719224.1">
    <property type="nucleotide sequence ID" value="NZ_BLAG01000018.1"/>
</dbReference>
<comment type="caution">
    <text evidence="3">The sequence shown here is derived from an EMBL/GenBank/DDBJ whole genome shotgun (WGS) entry which is preliminary data.</text>
</comment>
<keyword evidence="4" id="KW-1185">Reference proteome</keyword>
<gene>
    <name evidence="3" type="ORF">San01_58640</name>
</gene>
<protein>
    <submittedName>
        <fullName evidence="3">Uncharacterized protein</fullName>
    </submittedName>
</protein>
<keyword evidence="2" id="KW-0812">Transmembrane</keyword>
<feature type="region of interest" description="Disordered" evidence="1">
    <location>
        <begin position="77"/>
        <end position="103"/>
    </location>
</feature>
<evidence type="ECO:0000256" key="2">
    <source>
        <dbReference type="SAM" id="Phobius"/>
    </source>
</evidence>
<dbReference type="AlphaFoldDB" id="A0A5J4LP95"/>
<evidence type="ECO:0000313" key="4">
    <source>
        <dbReference type="Proteomes" id="UP000325598"/>
    </source>
</evidence>
<keyword evidence="2" id="KW-0472">Membrane</keyword>
<evidence type="ECO:0000313" key="3">
    <source>
        <dbReference type="EMBL" id="GES33376.1"/>
    </source>
</evidence>
<accession>A0A5J4LP95</accession>
<dbReference type="EMBL" id="BLAG01000018">
    <property type="protein sequence ID" value="GES33376.1"/>
    <property type="molecule type" value="Genomic_DNA"/>
</dbReference>
<sequence length="103" mass="10775">MSPSRTRAERDALTVEIMFALVSGAFLGVVGFLALGGVALWGGLPGPWRGPWLTVSEALGGLLCGVRVVRVLRRLPGRPGTGPSPADVVWSQPSQPGRTKPDS</sequence>
<feature type="transmembrane region" description="Helical" evidence="2">
    <location>
        <begin position="50"/>
        <end position="69"/>
    </location>
</feature>
<dbReference type="InterPro" id="IPR046295">
    <property type="entry name" value="DUF6332"/>
</dbReference>
<proteinExistence type="predicted"/>
<feature type="transmembrane region" description="Helical" evidence="2">
    <location>
        <begin position="12"/>
        <end position="44"/>
    </location>
</feature>